<evidence type="ECO:0000256" key="2">
    <source>
        <dbReference type="ARBA" id="ARBA00022475"/>
    </source>
</evidence>
<feature type="transmembrane region" description="Helical" evidence="6">
    <location>
        <begin position="150"/>
        <end position="175"/>
    </location>
</feature>
<dbReference type="PANTHER" id="PTHR30086:SF20">
    <property type="entry name" value="ARGININE EXPORTER PROTEIN ARGO-RELATED"/>
    <property type="match status" value="1"/>
</dbReference>
<evidence type="ECO:0000313" key="7">
    <source>
        <dbReference type="EMBL" id="MBF4762530.1"/>
    </source>
</evidence>
<dbReference type="PANTHER" id="PTHR30086">
    <property type="entry name" value="ARGININE EXPORTER PROTEIN ARGO"/>
    <property type="match status" value="1"/>
</dbReference>
<keyword evidence="4 6" id="KW-1133">Transmembrane helix</keyword>
<evidence type="ECO:0000256" key="6">
    <source>
        <dbReference type="SAM" id="Phobius"/>
    </source>
</evidence>
<protein>
    <submittedName>
        <fullName evidence="7">LysE family transporter</fullName>
    </submittedName>
</protein>
<keyword evidence="3 6" id="KW-0812">Transmembrane</keyword>
<feature type="transmembrane region" description="Helical" evidence="6">
    <location>
        <begin position="115"/>
        <end position="138"/>
    </location>
</feature>
<dbReference type="AlphaFoldDB" id="A0A930VCW3"/>
<evidence type="ECO:0000256" key="1">
    <source>
        <dbReference type="ARBA" id="ARBA00004651"/>
    </source>
</evidence>
<keyword evidence="2" id="KW-1003">Cell membrane</keyword>
<organism evidence="7 8">
    <name type="scientific">Nocardioides islandensis</name>
    <dbReference type="NCBI Taxonomy" id="433663"/>
    <lineage>
        <taxon>Bacteria</taxon>
        <taxon>Bacillati</taxon>
        <taxon>Actinomycetota</taxon>
        <taxon>Actinomycetes</taxon>
        <taxon>Propionibacteriales</taxon>
        <taxon>Nocardioidaceae</taxon>
        <taxon>Nocardioides</taxon>
    </lineage>
</organism>
<dbReference type="GO" id="GO:0015171">
    <property type="term" value="F:amino acid transmembrane transporter activity"/>
    <property type="evidence" value="ECO:0007669"/>
    <property type="project" value="TreeGrafter"/>
</dbReference>
<feature type="transmembrane region" description="Helical" evidence="6">
    <location>
        <begin position="76"/>
        <end position="94"/>
    </location>
</feature>
<accession>A0A930VCW3</accession>
<proteinExistence type="predicted"/>
<gene>
    <name evidence="7" type="ORF">ISU07_05285</name>
</gene>
<comment type="caution">
    <text evidence="7">The sequence shown here is derived from an EMBL/GenBank/DDBJ whole genome shotgun (WGS) entry which is preliminary data.</text>
</comment>
<reference evidence="7" key="1">
    <citation type="submission" date="2020-11" db="EMBL/GenBank/DDBJ databases">
        <title>Nocardioides sp. nov., isolated from Soil of Cynanchum wilfordii Hemsley rhizosphere.</title>
        <authorList>
            <person name="Lee J.-S."/>
            <person name="Suh M.K."/>
            <person name="Kim J.-S."/>
        </authorList>
    </citation>
    <scope>NUCLEOTIDE SEQUENCE</scope>
    <source>
        <strain evidence="7">KCTC 19275</strain>
    </source>
</reference>
<dbReference type="GO" id="GO:0005886">
    <property type="term" value="C:plasma membrane"/>
    <property type="evidence" value="ECO:0007669"/>
    <property type="project" value="UniProtKB-SubCell"/>
</dbReference>
<dbReference type="InterPro" id="IPR001123">
    <property type="entry name" value="LeuE-type"/>
</dbReference>
<comment type="subcellular location">
    <subcellularLocation>
        <location evidence="1">Cell membrane</location>
        <topology evidence="1">Multi-pass membrane protein</topology>
    </subcellularLocation>
</comment>
<feature type="transmembrane region" description="Helical" evidence="6">
    <location>
        <begin position="187"/>
        <end position="205"/>
    </location>
</feature>
<dbReference type="Proteomes" id="UP000640489">
    <property type="component" value="Unassembled WGS sequence"/>
</dbReference>
<evidence type="ECO:0000256" key="4">
    <source>
        <dbReference type="ARBA" id="ARBA00022989"/>
    </source>
</evidence>
<keyword evidence="8" id="KW-1185">Reference proteome</keyword>
<keyword evidence="5 6" id="KW-0472">Membrane</keyword>
<dbReference type="Pfam" id="PF01810">
    <property type="entry name" value="LysE"/>
    <property type="match status" value="1"/>
</dbReference>
<feature type="transmembrane region" description="Helical" evidence="6">
    <location>
        <begin position="41"/>
        <end position="64"/>
    </location>
</feature>
<name>A0A930VCW3_9ACTN</name>
<evidence type="ECO:0000256" key="5">
    <source>
        <dbReference type="ARBA" id="ARBA00023136"/>
    </source>
</evidence>
<evidence type="ECO:0000313" key="8">
    <source>
        <dbReference type="Proteomes" id="UP000640489"/>
    </source>
</evidence>
<sequence length="206" mass="20779">MLEVLLSGLVTGWAIAIPIGAVGALLVALTARTSIRTGSAAAMGVATVDGGYAAVAVVGGAAIADRLEPYDGWLRVLSAVVLLGIAALTIWLGRRSTGRSAAAPASSRDLLPWQAFAAFLALTAVNPTTVIYFVAVIVGNPHLADGWAEGVVFVLAAFVASASWQLTLAGIGAALGRSVTGHRGRVVTAWVSGLIIAGLAVRTLLG</sequence>
<dbReference type="RefSeq" id="WP_194705627.1">
    <property type="nucleotide sequence ID" value="NZ_JADKPN010000001.1"/>
</dbReference>
<evidence type="ECO:0000256" key="3">
    <source>
        <dbReference type="ARBA" id="ARBA00022692"/>
    </source>
</evidence>
<feature type="transmembrane region" description="Helical" evidence="6">
    <location>
        <begin position="6"/>
        <end position="29"/>
    </location>
</feature>
<dbReference type="EMBL" id="JADKPN010000001">
    <property type="protein sequence ID" value="MBF4762530.1"/>
    <property type="molecule type" value="Genomic_DNA"/>
</dbReference>